<evidence type="ECO:0000313" key="1">
    <source>
        <dbReference type="EMBL" id="CAH0369797.1"/>
    </source>
</evidence>
<name>A0A8J2SM73_9STRA</name>
<gene>
    <name evidence="1" type="ORF">PECAL_2P29350</name>
</gene>
<keyword evidence="2" id="KW-1185">Reference proteome</keyword>
<dbReference type="Proteomes" id="UP000789595">
    <property type="component" value="Unassembled WGS sequence"/>
</dbReference>
<protein>
    <submittedName>
        <fullName evidence="1">Uncharacterized protein</fullName>
    </submittedName>
</protein>
<dbReference type="EMBL" id="CAKKNE010000002">
    <property type="protein sequence ID" value="CAH0369797.1"/>
    <property type="molecule type" value="Genomic_DNA"/>
</dbReference>
<dbReference type="AlphaFoldDB" id="A0A8J2SM73"/>
<proteinExistence type="predicted"/>
<comment type="caution">
    <text evidence="1">The sequence shown here is derived from an EMBL/GenBank/DDBJ whole genome shotgun (WGS) entry which is preliminary data.</text>
</comment>
<sequence length="296" mass="33104">MFSRTRAQRQKANTAKQMARLFPVDPILVLERLDAAATAQLAACCAGARDIIKDGTRLRRLAARRWSWPQHPKSQNDDLVTLDDLRSMDDLERVLSQWKLYRARAGRPVPRFTDGFDEACLLVHSRRRVALELVGASNGWYRWSADFEKGERPATGTPPSWVETTQNWDADWLDFEAPSLTLEGEMRRDAQHLADLLPGNWRLSVCQGTVAIQNGGVWLQLTERGFRCAQCHDTERGEYAARYEVAHGPVAVFGGAARSRTLSALAPGPWPRSDDPEITEVQGAAFDVSASDDDSE</sequence>
<evidence type="ECO:0000313" key="2">
    <source>
        <dbReference type="Proteomes" id="UP000789595"/>
    </source>
</evidence>
<accession>A0A8J2SM73</accession>
<organism evidence="1 2">
    <name type="scientific">Pelagomonas calceolata</name>
    <dbReference type="NCBI Taxonomy" id="35677"/>
    <lineage>
        <taxon>Eukaryota</taxon>
        <taxon>Sar</taxon>
        <taxon>Stramenopiles</taxon>
        <taxon>Ochrophyta</taxon>
        <taxon>Pelagophyceae</taxon>
        <taxon>Pelagomonadales</taxon>
        <taxon>Pelagomonadaceae</taxon>
        <taxon>Pelagomonas</taxon>
    </lineage>
</organism>
<reference evidence="1" key="1">
    <citation type="submission" date="2021-11" db="EMBL/GenBank/DDBJ databases">
        <authorList>
            <consortium name="Genoscope - CEA"/>
            <person name="William W."/>
        </authorList>
    </citation>
    <scope>NUCLEOTIDE SEQUENCE</scope>
</reference>